<keyword evidence="8 15" id="KW-0479">Metal-binding</keyword>
<feature type="domain" description="CFEM" evidence="18">
    <location>
        <begin position="1"/>
        <end position="117"/>
    </location>
</feature>
<evidence type="ECO:0000256" key="2">
    <source>
        <dbReference type="ARBA" id="ARBA00004613"/>
    </source>
</evidence>
<dbReference type="Pfam" id="PF05730">
    <property type="entry name" value="CFEM"/>
    <property type="match status" value="1"/>
</dbReference>
<dbReference type="EMBL" id="MRVG01000002">
    <property type="protein sequence ID" value="PMB71535.1"/>
    <property type="molecule type" value="Genomic_DNA"/>
</dbReference>
<reference evidence="19 20" key="1">
    <citation type="journal article" date="2016" name="Appl. Microbiol. Biotechnol.">
        <title>Characterization of T-DNA insertion mutants with decreased virulence in the entomopathogenic fungus Beauveria bassiana JEF-007.</title>
        <authorList>
            <person name="Kim S."/>
            <person name="Lee S.J."/>
            <person name="Nai Y.S."/>
            <person name="Yu J.S."/>
            <person name="Lee M.R."/>
            <person name="Yang Y.T."/>
            <person name="Kim J.S."/>
        </authorList>
    </citation>
    <scope>NUCLEOTIDE SEQUENCE [LARGE SCALE GENOMIC DNA]</scope>
    <source>
        <strain evidence="19 20">JEF-007</strain>
    </source>
</reference>
<comment type="caution">
    <text evidence="19">The sequence shown here is derived from an EMBL/GenBank/DDBJ whole genome shotgun (WGS) entry which is preliminary data.</text>
</comment>
<keyword evidence="7" id="KW-0336">GPI-anchor</keyword>
<dbReference type="OMA" id="CANNMLA"/>
<feature type="signal peptide" evidence="17">
    <location>
        <begin position="1"/>
        <end position="16"/>
    </location>
</feature>
<accession>A0A2N6NW99</accession>
<name>A0A2N6NW99_BEABA</name>
<evidence type="ECO:0000313" key="20">
    <source>
        <dbReference type="Proteomes" id="UP000235728"/>
    </source>
</evidence>
<evidence type="ECO:0000256" key="13">
    <source>
        <dbReference type="ARBA" id="ARBA00023180"/>
    </source>
</evidence>
<evidence type="ECO:0000256" key="8">
    <source>
        <dbReference type="ARBA" id="ARBA00022723"/>
    </source>
</evidence>
<dbReference type="AlphaFoldDB" id="A0A2N6NW99"/>
<keyword evidence="13" id="KW-0325">Glycoprotein</keyword>
<evidence type="ECO:0000256" key="16">
    <source>
        <dbReference type="SAM" id="MobiDB-lite"/>
    </source>
</evidence>
<dbReference type="InterPro" id="IPR008427">
    <property type="entry name" value="Extracellular_membr_CFEM_dom"/>
</dbReference>
<feature type="disulfide bond" evidence="15">
    <location>
        <begin position="44"/>
        <end position="51"/>
    </location>
</feature>
<dbReference type="GO" id="GO:0098552">
    <property type="term" value="C:side of membrane"/>
    <property type="evidence" value="ECO:0007669"/>
    <property type="project" value="UniProtKB-KW"/>
</dbReference>
<keyword evidence="11" id="KW-0472">Membrane</keyword>
<evidence type="ECO:0000256" key="6">
    <source>
        <dbReference type="ARBA" id="ARBA00022617"/>
    </source>
</evidence>
<evidence type="ECO:0000256" key="1">
    <source>
        <dbReference type="ARBA" id="ARBA00004609"/>
    </source>
</evidence>
<dbReference type="PANTHER" id="PTHR37928">
    <property type="entry name" value="CFEM DOMAIN PROTEIN (AFU_ORTHOLOGUE AFUA_6G14090)"/>
    <property type="match status" value="1"/>
</dbReference>
<evidence type="ECO:0000256" key="12">
    <source>
        <dbReference type="ARBA" id="ARBA00023157"/>
    </source>
</evidence>
<dbReference type="Proteomes" id="UP000235728">
    <property type="component" value="Unassembled WGS sequence"/>
</dbReference>
<dbReference type="SMART" id="SM00747">
    <property type="entry name" value="CFEM"/>
    <property type="match status" value="1"/>
</dbReference>
<evidence type="ECO:0000256" key="4">
    <source>
        <dbReference type="ARBA" id="ARBA00022475"/>
    </source>
</evidence>
<feature type="region of interest" description="Disordered" evidence="16">
    <location>
        <begin position="76"/>
        <end position="152"/>
    </location>
</feature>
<feature type="binding site" description="axial binding residue" evidence="15">
    <location>
        <position position="48"/>
    </location>
    <ligand>
        <name>heme</name>
        <dbReference type="ChEBI" id="CHEBI:30413"/>
    </ligand>
    <ligandPart>
        <name>Fe</name>
        <dbReference type="ChEBI" id="CHEBI:18248"/>
    </ligandPart>
</feature>
<keyword evidence="9 17" id="KW-0732">Signal</keyword>
<evidence type="ECO:0000313" key="19">
    <source>
        <dbReference type="EMBL" id="PMB71535.1"/>
    </source>
</evidence>
<keyword evidence="6 15" id="KW-0349">Heme</keyword>
<dbReference type="GO" id="GO:0046872">
    <property type="term" value="F:metal ion binding"/>
    <property type="evidence" value="ECO:0007669"/>
    <property type="project" value="UniProtKB-UniRule"/>
</dbReference>
<comment type="subcellular location">
    <subcellularLocation>
        <location evidence="1">Cell membrane</location>
        <topology evidence="1">Lipid-anchor</topology>
        <topology evidence="1">GPI-anchor</topology>
    </subcellularLocation>
    <subcellularLocation>
        <location evidence="2">Secreted</location>
    </subcellularLocation>
</comment>
<evidence type="ECO:0000256" key="5">
    <source>
        <dbReference type="ARBA" id="ARBA00022525"/>
    </source>
</evidence>
<keyword evidence="10 15" id="KW-0408">Iron</keyword>
<keyword evidence="14" id="KW-0449">Lipoprotein</keyword>
<evidence type="ECO:0000259" key="18">
    <source>
        <dbReference type="PROSITE" id="PS52012"/>
    </source>
</evidence>
<dbReference type="PROSITE" id="PS52012">
    <property type="entry name" value="CFEM"/>
    <property type="match status" value="1"/>
</dbReference>
<evidence type="ECO:0000256" key="11">
    <source>
        <dbReference type="ARBA" id="ARBA00023136"/>
    </source>
</evidence>
<keyword evidence="12 15" id="KW-1015">Disulfide bond</keyword>
<feature type="compositionally biased region" description="Polar residues" evidence="16">
    <location>
        <begin position="112"/>
        <end position="123"/>
    </location>
</feature>
<evidence type="ECO:0000256" key="3">
    <source>
        <dbReference type="ARBA" id="ARBA00010031"/>
    </source>
</evidence>
<feature type="compositionally biased region" description="Low complexity" evidence="16">
    <location>
        <begin position="135"/>
        <end position="152"/>
    </location>
</feature>
<evidence type="ECO:0000256" key="14">
    <source>
        <dbReference type="ARBA" id="ARBA00023288"/>
    </source>
</evidence>
<sequence>MKTFVALSALAAIATAQDVSSLAQCGQTCANNMLAASKAQELGCSANDLRCLCDNANFGFGLRDCSAAICPSEDAAQATSTGTGAGSESTSGSGSETTGSESGNGAGASSTQGSNGSETTQAPTSSEGSGGNGGSSSTEGGAGASSTTGSQNYAPQATAQVGLVAAAAGIAALML</sequence>
<dbReference type="PANTHER" id="PTHR37928:SF1">
    <property type="entry name" value="CFEM DOMAIN PROTEIN (AFU_ORTHOLOGUE AFUA_6G14090)"/>
    <property type="match status" value="1"/>
</dbReference>
<comment type="similarity">
    <text evidence="3">Belongs to the RBT5 family.</text>
</comment>
<keyword evidence="4" id="KW-1003">Cell membrane</keyword>
<dbReference type="GO" id="GO:0005886">
    <property type="term" value="C:plasma membrane"/>
    <property type="evidence" value="ECO:0007669"/>
    <property type="project" value="UniProtKB-SubCell"/>
</dbReference>
<gene>
    <name evidence="19" type="primary">cfmA</name>
    <name evidence="19" type="ORF">BM221_001625</name>
</gene>
<evidence type="ECO:0000256" key="17">
    <source>
        <dbReference type="SAM" id="SignalP"/>
    </source>
</evidence>
<organism evidence="19 20">
    <name type="scientific">Beauveria bassiana</name>
    <name type="common">White muscardine disease fungus</name>
    <name type="synonym">Tritirachium shiotae</name>
    <dbReference type="NCBI Taxonomy" id="176275"/>
    <lineage>
        <taxon>Eukaryota</taxon>
        <taxon>Fungi</taxon>
        <taxon>Dikarya</taxon>
        <taxon>Ascomycota</taxon>
        <taxon>Pezizomycotina</taxon>
        <taxon>Sordariomycetes</taxon>
        <taxon>Hypocreomycetidae</taxon>
        <taxon>Hypocreales</taxon>
        <taxon>Cordycipitaceae</taxon>
        <taxon>Beauveria</taxon>
    </lineage>
</organism>
<feature type="chain" id="PRO_5014931310" evidence="17">
    <location>
        <begin position="17"/>
        <end position="175"/>
    </location>
</feature>
<evidence type="ECO:0000256" key="10">
    <source>
        <dbReference type="ARBA" id="ARBA00023004"/>
    </source>
</evidence>
<feature type="compositionally biased region" description="Low complexity" evidence="16">
    <location>
        <begin position="78"/>
        <end position="111"/>
    </location>
</feature>
<comment type="caution">
    <text evidence="15">Lacks conserved residue(s) required for the propagation of feature annotation.</text>
</comment>
<proteinExistence type="inferred from homology"/>
<dbReference type="InterPro" id="IPR051735">
    <property type="entry name" value="CFEM_domain"/>
</dbReference>
<keyword evidence="5" id="KW-0964">Secreted</keyword>
<evidence type="ECO:0000256" key="15">
    <source>
        <dbReference type="PROSITE-ProRule" id="PRU01356"/>
    </source>
</evidence>
<evidence type="ECO:0000256" key="9">
    <source>
        <dbReference type="ARBA" id="ARBA00022729"/>
    </source>
</evidence>
<evidence type="ECO:0000256" key="7">
    <source>
        <dbReference type="ARBA" id="ARBA00022622"/>
    </source>
</evidence>
<protein>
    <submittedName>
        <fullName evidence="19">GPI-anchored CFEM domain protein A</fullName>
    </submittedName>
</protein>
<dbReference type="GO" id="GO:0005576">
    <property type="term" value="C:extracellular region"/>
    <property type="evidence" value="ECO:0007669"/>
    <property type="project" value="UniProtKB-SubCell"/>
</dbReference>